<dbReference type="PROSITE" id="PS00034">
    <property type="entry name" value="PAIRED_1"/>
    <property type="match status" value="1"/>
</dbReference>
<dbReference type="InterPro" id="IPR043565">
    <property type="entry name" value="PAX_fam"/>
</dbReference>
<dbReference type="FunFam" id="1.10.10.10:FF:000013">
    <property type="entry name" value="Paired box 8 isoform 1"/>
    <property type="match status" value="1"/>
</dbReference>
<dbReference type="PROSITE" id="PS51057">
    <property type="entry name" value="PAIRED_2"/>
    <property type="match status" value="1"/>
</dbReference>
<dbReference type="InterPro" id="IPR009057">
    <property type="entry name" value="Homeodomain-like_sf"/>
</dbReference>
<dbReference type="GO" id="GO:0000978">
    <property type="term" value="F:RNA polymerase II cis-regulatory region sequence-specific DNA binding"/>
    <property type="evidence" value="ECO:0007669"/>
    <property type="project" value="TreeGrafter"/>
</dbReference>
<organism evidence="10 11">
    <name type="scientific">Parastrongyloides trichosuri</name>
    <name type="common">Possum-specific nematode worm</name>
    <dbReference type="NCBI Taxonomy" id="131310"/>
    <lineage>
        <taxon>Eukaryota</taxon>
        <taxon>Metazoa</taxon>
        <taxon>Ecdysozoa</taxon>
        <taxon>Nematoda</taxon>
        <taxon>Chromadorea</taxon>
        <taxon>Rhabditida</taxon>
        <taxon>Tylenchina</taxon>
        <taxon>Panagrolaimomorpha</taxon>
        <taxon>Strongyloidoidea</taxon>
        <taxon>Strongyloididae</taxon>
        <taxon>Parastrongyloides</taxon>
    </lineage>
</organism>
<comment type="subcellular location">
    <subcellularLocation>
        <location evidence="1">Nucleus</location>
    </subcellularLocation>
</comment>
<dbReference type="InterPro" id="IPR036388">
    <property type="entry name" value="WH-like_DNA-bd_sf"/>
</dbReference>
<evidence type="ECO:0000313" key="11">
    <source>
        <dbReference type="WBParaSite" id="PTRK_0001603600.1"/>
    </source>
</evidence>
<feature type="compositionally biased region" description="Low complexity" evidence="8">
    <location>
        <begin position="58"/>
        <end position="76"/>
    </location>
</feature>
<evidence type="ECO:0000256" key="7">
    <source>
        <dbReference type="ARBA" id="ARBA00023242"/>
    </source>
</evidence>
<evidence type="ECO:0000256" key="3">
    <source>
        <dbReference type="ARBA" id="ARBA00022724"/>
    </source>
</evidence>
<evidence type="ECO:0000256" key="2">
    <source>
        <dbReference type="ARBA" id="ARBA00022473"/>
    </source>
</evidence>
<evidence type="ECO:0000256" key="8">
    <source>
        <dbReference type="SAM" id="MobiDB-lite"/>
    </source>
</evidence>
<dbReference type="CDD" id="cd00131">
    <property type="entry name" value="PAX"/>
    <property type="match status" value="1"/>
</dbReference>
<dbReference type="InterPro" id="IPR043182">
    <property type="entry name" value="PAIRED_DNA-bd_dom"/>
</dbReference>
<evidence type="ECO:0000256" key="6">
    <source>
        <dbReference type="ARBA" id="ARBA00023163"/>
    </source>
</evidence>
<dbReference type="SMART" id="SM00351">
    <property type="entry name" value="PAX"/>
    <property type="match status" value="1"/>
</dbReference>
<dbReference type="PRINTS" id="PR00027">
    <property type="entry name" value="PAIREDBOX"/>
</dbReference>
<dbReference type="SUPFAM" id="SSF46689">
    <property type="entry name" value="Homeodomain-like"/>
    <property type="match status" value="1"/>
</dbReference>
<dbReference type="PANTHER" id="PTHR45636">
    <property type="entry name" value="PAIRED BOX PROTEIN PAX-6-RELATED-RELATED"/>
    <property type="match status" value="1"/>
</dbReference>
<keyword evidence="7" id="KW-0539">Nucleus</keyword>
<keyword evidence="2" id="KW-0217">Developmental protein</keyword>
<keyword evidence="6" id="KW-0804">Transcription</keyword>
<dbReference type="Gene3D" id="1.10.10.10">
    <property type="entry name" value="Winged helix-like DNA-binding domain superfamily/Winged helix DNA-binding domain"/>
    <property type="match status" value="2"/>
</dbReference>
<evidence type="ECO:0000313" key="10">
    <source>
        <dbReference type="Proteomes" id="UP000038045"/>
    </source>
</evidence>
<reference evidence="11" key="1">
    <citation type="submission" date="2017-02" db="UniProtKB">
        <authorList>
            <consortium name="WormBaseParasite"/>
        </authorList>
    </citation>
    <scope>IDENTIFICATION</scope>
</reference>
<evidence type="ECO:0000256" key="1">
    <source>
        <dbReference type="ARBA" id="ARBA00004123"/>
    </source>
</evidence>
<evidence type="ECO:0000256" key="4">
    <source>
        <dbReference type="ARBA" id="ARBA00023015"/>
    </source>
</evidence>
<accession>A0A0N5A326</accession>
<feature type="region of interest" description="Disordered" evidence="8">
    <location>
        <begin position="57"/>
        <end position="76"/>
    </location>
</feature>
<keyword evidence="3" id="KW-0563">Paired box</keyword>
<dbReference type="GO" id="GO:0000981">
    <property type="term" value="F:DNA-binding transcription factor activity, RNA polymerase II-specific"/>
    <property type="evidence" value="ECO:0007669"/>
    <property type="project" value="TreeGrafter"/>
</dbReference>
<protein>
    <submittedName>
        <fullName evidence="11">Paired domain-containing protein</fullName>
    </submittedName>
</protein>
<keyword evidence="10" id="KW-1185">Reference proteome</keyword>
<dbReference type="InterPro" id="IPR001523">
    <property type="entry name" value="Paired_dom"/>
</dbReference>
<dbReference type="STRING" id="131310.A0A0N5A326"/>
<dbReference type="WBParaSite" id="PTRK_0001603600.1">
    <property type="protein sequence ID" value="PTRK_0001603600.1"/>
    <property type="gene ID" value="PTRK_0001603600"/>
</dbReference>
<proteinExistence type="predicted"/>
<dbReference type="FunFam" id="1.10.10.10:FF:000003">
    <property type="entry name" value="Paired box protein Pax-6"/>
    <property type="match status" value="1"/>
</dbReference>
<dbReference type="GO" id="GO:0005634">
    <property type="term" value="C:nucleus"/>
    <property type="evidence" value="ECO:0007669"/>
    <property type="project" value="UniProtKB-SubCell"/>
</dbReference>
<dbReference type="AlphaFoldDB" id="A0A0N5A326"/>
<keyword evidence="5" id="KW-0238">DNA-binding</keyword>
<dbReference type="Pfam" id="PF00292">
    <property type="entry name" value="PAX"/>
    <property type="match status" value="1"/>
</dbReference>
<dbReference type="Proteomes" id="UP000038045">
    <property type="component" value="Unplaced"/>
</dbReference>
<sequence>MDNRSTASMANELWYQRYYHHQQIQQPTIGSVGNDNGDNQVQLLNISNNTSTSIDGLTSSTATASNQSQNSNISTPISTNNNINAYSSHTGVNQLGGVFVNGRPLPDHVRNKIVELAQQGVRPCDISRQLRVSHGCVSKILGRFYETGSIRPGVIGGSKPKVATPKVVNSITLYKLQNPTMFAWEIREKLIEDRICEADNVPSVSSINRIVRNRGNKILLHNNSASNIHSSTPSTTNNSYNPITSNISSLNPSMPPNFPTTFEQQSQAAYSINKLLSLQQKQLKAMESVHGGGGQQIWPTGYSTVVNSITANNQTLFDNHPMSHHSMLRQQHDNAVNSEQNLFTNDKYNIDAALNNQSSTKWCPLGSQVNTGIMQSHLMIPNGTNLGQPQMTNMEARHNLNTNN</sequence>
<feature type="domain" description="Paired" evidence="9">
    <location>
        <begin position="88"/>
        <end position="214"/>
    </location>
</feature>
<evidence type="ECO:0000259" key="9">
    <source>
        <dbReference type="PROSITE" id="PS51057"/>
    </source>
</evidence>
<evidence type="ECO:0000256" key="5">
    <source>
        <dbReference type="ARBA" id="ARBA00023125"/>
    </source>
</evidence>
<name>A0A0N5A326_PARTI</name>
<keyword evidence="4" id="KW-0805">Transcription regulation</keyword>